<dbReference type="AlphaFoldDB" id="A0A2S0KP54"/>
<protein>
    <submittedName>
        <fullName evidence="2">Uncharacterized protein</fullName>
    </submittedName>
</protein>
<dbReference type="EMBL" id="CP027226">
    <property type="protein sequence ID" value="AVM42815.1"/>
    <property type="molecule type" value="Genomic_DNA"/>
</dbReference>
<dbReference type="KEGG" id="fsa:C5Q98_06140"/>
<name>A0A2S0KP54_9FIRM</name>
<evidence type="ECO:0000313" key="2">
    <source>
        <dbReference type="EMBL" id="AVM42815.1"/>
    </source>
</evidence>
<organism evidence="2 3">
    <name type="scientific">Fastidiosipila sanguinis</name>
    <dbReference type="NCBI Taxonomy" id="236753"/>
    <lineage>
        <taxon>Bacteria</taxon>
        <taxon>Bacillati</taxon>
        <taxon>Bacillota</taxon>
        <taxon>Clostridia</taxon>
        <taxon>Eubacteriales</taxon>
        <taxon>Oscillospiraceae</taxon>
        <taxon>Fastidiosipila</taxon>
    </lineage>
</organism>
<reference evidence="3" key="1">
    <citation type="submission" date="2018-02" db="EMBL/GenBank/DDBJ databases">
        <authorList>
            <person name="Holder M.E."/>
            <person name="Ajami N.J."/>
            <person name="Petrosino J.F."/>
        </authorList>
    </citation>
    <scope>NUCLEOTIDE SEQUENCE [LARGE SCALE GENOMIC DNA]</scope>
    <source>
        <strain evidence="3">CCUG 47711</strain>
    </source>
</reference>
<proteinExistence type="predicted"/>
<accession>A0A2S0KP54</accession>
<evidence type="ECO:0000313" key="3">
    <source>
        <dbReference type="Proteomes" id="UP000237947"/>
    </source>
</evidence>
<keyword evidence="1" id="KW-0175">Coiled coil</keyword>
<feature type="coiled-coil region" evidence="1">
    <location>
        <begin position="3"/>
        <end position="30"/>
    </location>
</feature>
<dbReference type="RefSeq" id="WP_106012765.1">
    <property type="nucleotide sequence ID" value="NZ_CP027226.1"/>
</dbReference>
<evidence type="ECO:0000256" key="1">
    <source>
        <dbReference type="SAM" id="Coils"/>
    </source>
</evidence>
<dbReference type="Proteomes" id="UP000237947">
    <property type="component" value="Chromosome"/>
</dbReference>
<keyword evidence="3" id="KW-1185">Reference proteome</keyword>
<sequence length="71" mass="8391">MTKEQIEKRINELNLEKEQMNTARIEDEKKLAVNQAESTELTRRITANTWETSSKAEEMRKLQTALEIIER</sequence>
<gene>
    <name evidence="2" type="ORF">C5Q98_06140</name>
</gene>